<reference evidence="2" key="2">
    <citation type="journal article" date="2021" name="Mar. Drugs">
        <title>Genome Reduction and Secondary Metabolism of the Marine Sponge-Associated Cyanobacterium Leptothoe.</title>
        <authorList>
            <person name="Konstantinou D."/>
            <person name="Popin R.V."/>
            <person name="Fewer D.P."/>
            <person name="Sivonen K."/>
            <person name="Gkelis S."/>
        </authorList>
    </citation>
    <scope>NUCLEOTIDE SEQUENCE</scope>
    <source>
        <strain evidence="2">TAU-MAC 1115</strain>
    </source>
</reference>
<comment type="caution">
    <text evidence="2">The sequence shown here is derived from an EMBL/GenBank/DDBJ whole genome shotgun (WGS) entry which is preliminary data.</text>
</comment>
<name>A0A947DHJ8_9CYAN</name>
<dbReference type="Pfam" id="PF03413">
    <property type="entry name" value="PepSY"/>
    <property type="match status" value="2"/>
</dbReference>
<reference evidence="2" key="1">
    <citation type="submission" date="2020-11" db="EMBL/GenBank/DDBJ databases">
        <authorList>
            <person name="Konstantinou D."/>
            <person name="Gkelis S."/>
            <person name="Popin R."/>
            <person name="Fewer D."/>
            <person name="Sivonen K."/>
        </authorList>
    </citation>
    <scope>NUCLEOTIDE SEQUENCE</scope>
    <source>
        <strain evidence="2">TAU-MAC 1115</strain>
    </source>
</reference>
<organism evidence="2 3">
    <name type="scientific">Leptothoe spongobia TAU-MAC 1115</name>
    <dbReference type="NCBI Taxonomy" id="1967444"/>
    <lineage>
        <taxon>Bacteria</taxon>
        <taxon>Bacillati</taxon>
        <taxon>Cyanobacteriota</taxon>
        <taxon>Cyanophyceae</taxon>
        <taxon>Nodosilineales</taxon>
        <taxon>Cymatolegaceae</taxon>
        <taxon>Leptothoe</taxon>
        <taxon>Leptothoe spongobia</taxon>
    </lineage>
</organism>
<dbReference type="PROSITE" id="PS51257">
    <property type="entry name" value="PROKAR_LIPOPROTEIN"/>
    <property type="match status" value="1"/>
</dbReference>
<dbReference type="AlphaFoldDB" id="A0A947DHJ8"/>
<accession>A0A947DHJ8</accession>
<evidence type="ECO:0000313" key="2">
    <source>
        <dbReference type="EMBL" id="MBT9317183.1"/>
    </source>
</evidence>
<keyword evidence="3" id="KW-1185">Reference proteome</keyword>
<feature type="domain" description="PepSY" evidence="1">
    <location>
        <begin position="126"/>
        <end position="175"/>
    </location>
</feature>
<gene>
    <name evidence="2" type="ORF">IXB50_17305</name>
</gene>
<dbReference type="EMBL" id="JADOES010000040">
    <property type="protein sequence ID" value="MBT9317183.1"/>
    <property type="molecule type" value="Genomic_DNA"/>
</dbReference>
<dbReference type="RefSeq" id="WP_215610251.1">
    <property type="nucleotide sequence ID" value="NZ_JADOES010000040.1"/>
</dbReference>
<dbReference type="Gene3D" id="3.10.450.40">
    <property type="match status" value="2"/>
</dbReference>
<sequence>MVRKGWLGFGILSLAAVGLTACLGEKVPEVELESVPKSELKVSLQEALEIAEATANGKKAYSIERETEEGQPVIEVGIDGHEIFVHATNGEIILIEDLRESEDPEDQEEIEEFLELQSLATVLILDALNTGEEFAGESAHTVELDNEDGSLVYEVVVGRQEIYVDAGTGEVLYVEEDGSAEQAGSIQVPGADE</sequence>
<feature type="domain" description="PepSY" evidence="1">
    <location>
        <begin position="41"/>
        <end position="95"/>
    </location>
</feature>
<protein>
    <submittedName>
        <fullName evidence="2">PepSY domain-containing protein</fullName>
    </submittedName>
</protein>
<proteinExistence type="predicted"/>
<dbReference type="Proteomes" id="UP000717364">
    <property type="component" value="Unassembled WGS sequence"/>
</dbReference>
<evidence type="ECO:0000313" key="3">
    <source>
        <dbReference type="Proteomes" id="UP000717364"/>
    </source>
</evidence>
<dbReference type="InterPro" id="IPR025711">
    <property type="entry name" value="PepSY"/>
</dbReference>
<evidence type="ECO:0000259" key="1">
    <source>
        <dbReference type="Pfam" id="PF03413"/>
    </source>
</evidence>